<gene>
    <name evidence="2" type="ORF">CC86DRAFT_411895</name>
</gene>
<feature type="compositionally biased region" description="Polar residues" evidence="1">
    <location>
        <begin position="11"/>
        <end position="24"/>
    </location>
</feature>
<feature type="compositionally biased region" description="Pro residues" evidence="1">
    <location>
        <begin position="1"/>
        <end position="10"/>
    </location>
</feature>
<keyword evidence="3" id="KW-1185">Reference proteome</keyword>
<dbReference type="EMBL" id="MU006240">
    <property type="protein sequence ID" value="KAF2820597.1"/>
    <property type="molecule type" value="Genomic_DNA"/>
</dbReference>
<name>A0A6A6ZK54_9PLEO</name>
<feature type="region of interest" description="Disordered" evidence="1">
    <location>
        <begin position="1"/>
        <end position="40"/>
    </location>
</feature>
<dbReference type="OrthoDB" id="3444944at2759"/>
<dbReference type="AlphaFoldDB" id="A0A6A6ZK54"/>
<evidence type="ECO:0000313" key="3">
    <source>
        <dbReference type="Proteomes" id="UP000799424"/>
    </source>
</evidence>
<organism evidence="2 3">
    <name type="scientific">Ophiobolus disseminans</name>
    <dbReference type="NCBI Taxonomy" id="1469910"/>
    <lineage>
        <taxon>Eukaryota</taxon>
        <taxon>Fungi</taxon>
        <taxon>Dikarya</taxon>
        <taxon>Ascomycota</taxon>
        <taxon>Pezizomycotina</taxon>
        <taxon>Dothideomycetes</taxon>
        <taxon>Pleosporomycetidae</taxon>
        <taxon>Pleosporales</taxon>
        <taxon>Pleosporineae</taxon>
        <taxon>Phaeosphaeriaceae</taxon>
        <taxon>Ophiobolus</taxon>
    </lineage>
</organism>
<protein>
    <submittedName>
        <fullName evidence="2">Uncharacterized protein</fullName>
    </submittedName>
</protein>
<proteinExistence type="predicted"/>
<accession>A0A6A6ZK54</accession>
<reference evidence="2" key="1">
    <citation type="journal article" date="2020" name="Stud. Mycol.">
        <title>101 Dothideomycetes genomes: a test case for predicting lifestyles and emergence of pathogens.</title>
        <authorList>
            <person name="Haridas S."/>
            <person name="Albert R."/>
            <person name="Binder M."/>
            <person name="Bloem J."/>
            <person name="Labutti K."/>
            <person name="Salamov A."/>
            <person name="Andreopoulos B."/>
            <person name="Baker S."/>
            <person name="Barry K."/>
            <person name="Bills G."/>
            <person name="Bluhm B."/>
            <person name="Cannon C."/>
            <person name="Castanera R."/>
            <person name="Culley D."/>
            <person name="Daum C."/>
            <person name="Ezra D."/>
            <person name="Gonzalez J."/>
            <person name="Henrissat B."/>
            <person name="Kuo A."/>
            <person name="Liang C."/>
            <person name="Lipzen A."/>
            <person name="Lutzoni F."/>
            <person name="Magnuson J."/>
            <person name="Mondo S."/>
            <person name="Nolan M."/>
            <person name="Ohm R."/>
            <person name="Pangilinan J."/>
            <person name="Park H.-J."/>
            <person name="Ramirez L."/>
            <person name="Alfaro M."/>
            <person name="Sun H."/>
            <person name="Tritt A."/>
            <person name="Yoshinaga Y."/>
            <person name="Zwiers L.-H."/>
            <person name="Turgeon B."/>
            <person name="Goodwin S."/>
            <person name="Spatafora J."/>
            <person name="Crous P."/>
            <person name="Grigoriev I."/>
        </authorList>
    </citation>
    <scope>NUCLEOTIDE SEQUENCE</scope>
    <source>
        <strain evidence="2">CBS 113818</strain>
    </source>
</reference>
<evidence type="ECO:0000313" key="2">
    <source>
        <dbReference type="EMBL" id="KAF2820597.1"/>
    </source>
</evidence>
<sequence>MDIDSSPPPYTAQSPRASTGSQHTIVVRPGPKMNDQVGGQNIDVHPHNTLQTATEVPQLNSLSLRLRHILHLNPGFCPGAHSYRRANASVFSWRDLPSRCTHCGAKCDLTLPYSFAQNWPTFSKLSFNFYFGCHVPVKRPEEEANMGCVICWEKERKWVGPMALEQWGVHMRGHFEGGQYWVCENMEMKVMNYRWMCKIKKCRGIHS</sequence>
<dbReference type="Proteomes" id="UP000799424">
    <property type="component" value="Unassembled WGS sequence"/>
</dbReference>
<evidence type="ECO:0000256" key="1">
    <source>
        <dbReference type="SAM" id="MobiDB-lite"/>
    </source>
</evidence>